<gene>
    <name evidence="1" type="ORF">CSOJ01_13208</name>
</gene>
<name>A0A8H6ITP8_9PEZI</name>
<dbReference type="EMBL" id="WIGN01000371">
    <property type="protein sequence ID" value="KAF6796426.1"/>
    <property type="molecule type" value="Genomic_DNA"/>
</dbReference>
<protein>
    <submittedName>
        <fullName evidence="1">Uncharacterized protein</fullName>
    </submittedName>
</protein>
<dbReference type="Proteomes" id="UP000652219">
    <property type="component" value="Unassembled WGS sequence"/>
</dbReference>
<reference evidence="1 2" key="1">
    <citation type="journal article" date="2020" name="Phytopathology">
        <title>Genome Sequence Resources of Colletotrichum truncatum, C. plurivorum, C. musicola, and C. sojae: Four Species Pathogenic to Soybean (Glycine max).</title>
        <authorList>
            <person name="Rogerio F."/>
            <person name="Boufleur T.R."/>
            <person name="Ciampi-Guillardi M."/>
            <person name="Sukno S.A."/>
            <person name="Thon M.R."/>
            <person name="Massola Junior N.S."/>
            <person name="Baroncelli R."/>
        </authorList>
    </citation>
    <scope>NUCLEOTIDE SEQUENCE [LARGE SCALE GENOMIC DNA]</scope>
    <source>
        <strain evidence="1 2">LFN0009</strain>
    </source>
</reference>
<sequence length="344" mass="37565">MSSIISQPFGLEDGLDFNYQYRRSIDNGQHFGKSVGSFGGTTGSTGPSVRVKLPDSTTHFGLVTCHHALSSSRDAIHASPGRALDRPVVSPSDPDHKRWVNHLKTSLDHVKDQQEPIGILAMRYKLEAGEALEPNAQQCWDYYHQRTRDIEAMKTQAETFERHLGHILCTSGLGTAQYVNGHHYTQDWGLVILVDIPLPWDDNSDGKPHWKIGRTTGQTVGGLCTTAMQSTNYDCDEGKVTVKGAACMVVSAGTRKSCRKAWSDSGNSGAGVFGPDHRIAGLAWGGDRAPDWVDTGQADKLEGLRQAVRSDRIHFFTPIEAVVAHIQARLEEDPGGKASVELLP</sequence>
<keyword evidence="2" id="KW-1185">Reference proteome</keyword>
<evidence type="ECO:0000313" key="2">
    <source>
        <dbReference type="Proteomes" id="UP000652219"/>
    </source>
</evidence>
<accession>A0A8H6ITP8</accession>
<proteinExistence type="predicted"/>
<evidence type="ECO:0000313" key="1">
    <source>
        <dbReference type="EMBL" id="KAF6796426.1"/>
    </source>
</evidence>
<organism evidence="1 2">
    <name type="scientific">Colletotrichum sojae</name>
    <dbReference type="NCBI Taxonomy" id="2175907"/>
    <lineage>
        <taxon>Eukaryota</taxon>
        <taxon>Fungi</taxon>
        <taxon>Dikarya</taxon>
        <taxon>Ascomycota</taxon>
        <taxon>Pezizomycotina</taxon>
        <taxon>Sordariomycetes</taxon>
        <taxon>Hypocreomycetidae</taxon>
        <taxon>Glomerellales</taxon>
        <taxon>Glomerellaceae</taxon>
        <taxon>Colletotrichum</taxon>
        <taxon>Colletotrichum orchidearum species complex</taxon>
    </lineage>
</organism>
<dbReference type="AlphaFoldDB" id="A0A8H6ITP8"/>
<comment type="caution">
    <text evidence="1">The sequence shown here is derived from an EMBL/GenBank/DDBJ whole genome shotgun (WGS) entry which is preliminary data.</text>
</comment>